<evidence type="ECO:0008006" key="6">
    <source>
        <dbReference type="Google" id="ProtNLM"/>
    </source>
</evidence>
<protein>
    <recommendedName>
        <fullName evidence="6">SPT2 chromatin protein</fullName>
    </recommendedName>
</protein>
<dbReference type="AlphaFoldDB" id="A0AA38YFH2"/>
<feature type="region of interest" description="Disordered" evidence="3">
    <location>
        <begin position="323"/>
        <end position="344"/>
    </location>
</feature>
<keyword evidence="2" id="KW-0175">Coiled coil</keyword>
<dbReference type="Proteomes" id="UP001172681">
    <property type="component" value="Unassembled WGS sequence"/>
</dbReference>
<dbReference type="EMBL" id="JAPDRN010000001">
    <property type="protein sequence ID" value="KAJ9647594.1"/>
    <property type="molecule type" value="Genomic_DNA"/>
</dbReference>
<evidence type="ECO:0000313" key="4">
    <source>
        <dbReference type="EMBL" id="KAJ9647594.1"/>
    </source>
</evidence>
<gene>
    <name evidence="4" type="ORF">H2204_000224</name>
</gene>
<sequence>MSFLGEIVDSIGSGKPPAPPKPSARTPGTVSHRPAADGKPGSRPGLPATTASPLNGLKRKAEDGATKQTEKHIRPNPTPGLTSSVVRRPAAPALHAPRQPPPKTTAVPRPKIDATPSSQKVGPTPPGTPTSPAAKAPAKGSYADIMARAKLAQEARMQSQVGMIKHQATNREKISKVAERKRQEEEKAKAAKGKLGERPSTTKRDNSRSVSPAKKAEQGRVIKTPRPPLHAPPSGYKGTMGLSSGRSQKEAQRKRSRYDEYLGTDEEDEDSDIGSYGRDEEEGDYASDVSSDMEAGAFELDEEENKALRAAKQEDARELALENQLKKEKEERRKRLLAMANKRK</sequence>
<comment type="similarity">
    <text evidence="1">Belongs to the SPT2 family.</text>
</comment>
<evidence type="ECO:0000256" key="3">
    <source>
        <dbReference type="SAM" id="MobiDB-lite"/>
    </source>
</evidence>
<feature type="compositionally biased region" description="Basic and acidic residues" evidence="3">
    <location>
        <begin position="247"/>
        <end position="260"/>
    </location>
</feature>
<feature type="compositionally biased region" description="Basic and acidic residues" evidence="3">
    <location>
        <begin position="323"/>
        <end position="333"/>
    </location>
</feature>
<organism evidence="4 5">
    <name type="scientific">Knufia peltigerae</name>
    <dbReference type="NCBI Taxonomy" id="1002370"/>
    <lineage>
        <taxon>Eukaryota</taxon>
        <taxon>Fungi</taxon>
        <taxon>Dikarya</taxon>
        <taxon>Ascomycota</taxon>
        <taxon>Pezizomycotina</taxon>
        <taxon>Eurotiomycetes</taxon>
        <taxon>Chaetothyriomycetidae</taxon>
        <taxon>Chaetothyriales</taxon>
        <taxon>Trichomeriaceae</taxon>
        <taxon>Knufia</taxon>
    </lineage>
</organism>
<name>A0AA38YFH2_9EURO</name>
<reference evidence="4" key="1">
    <citation type="submission" date="2022-10" db="EMBL/GenBank/DDBJ databases">
        <title>Culturing micro-colonial fungi from biological soil crusts in the Mojave desert and describing Neophaeococcomyces mojavensis, and introducing the new genera and species Taxawa tesnikishii.</title>
        <authorList>
            <person name="Kurbessoian T."/>
            <person name="Stajich J.E."/>
        </authorList>
    </citation>
    <scope>NUCLEOTIDE SEQUENCE</scope>
    <source>
        <strain evidence="4">TK_35</strain>
    </source>
</reference>
<evidence type="ECO:0000313" key="5">
    <source>
        <dbReference type="Proteomes" id="UP001172681"/>
    </source>
</evidence>
<feature type="compositionally biased region" description="Basic and acidic residues" evidence="3">
    <location>
        <begin position="59"/>
        <end position="73"/>
    </location>
</feature>
<feature type="compositionally biased region" description="Acidic residues" evidence="3">
    <location>
        <begin position="262"/>
        <end position="272"/>
    </location>
</feature>
<dbReference type="InterPro" id="IPR013256">
    <property type="entry name" value="Chromatin_SPT2"/>
</dbReference>
<keyword evidence="5" id="KW-1185">Reference proteome</keyword>
<dbReference type="SMART" id="SM00784">
    <property type="entry name" value="SPT2"/>
    <property type="match status" value="1"/>
</dbReference>
<evidence type="ECO:0000256" key="2">
    <source>
        <dbReference type="ARBA" id="ARBA00023054"/>
    </source>
</evidence>
<accession>A0AA38YFH2</accession>
<feature type="compositionally biased region" description="Basic and acidic residues" evidence="3">
    <location>
        <begin position="169"/>
        <end position="207"/>
    </location>
</feature>
<feature type="compositionally biased region" description="Basic residues" evidence="3">
    <location>
        <begin position="334"/>
        <end position="344"/>
    </location>
</feature>
<proteinExistence type="inferred from homology"/>
<feature type="region of interest" description="Disordered" evidence="3">
    <location>
        <begin position="1"/>
        <end position="296"/>
    </location>
</feature>
<comment type="caution">
    <text evidence="4">The sequence shown here is derived from an EMBL/GenBank/DDBJ whole genome shotgun (WGS) entry which is preliminary data.</text>
</comment>
<feature type="compositionally biased region" description="Low complexity" evidence="3">
    <location>
        <begin position="130"/>
        <end position="141"/>
    </location>
</feature>
<feature type="compositionally biased region" description="Low complexity" evidence="3">
    <location>
        <begin position="87"/>
        <end position="97"/>
    </location>
</feature>
<evidence type="ECO:0000256" key="1">
    <source>
        <dbReference type="ARBA" id="ARBA00006461"/>
    </source>
</evidence>
<dbReference type="Pfam" id="PF08243">
    <property type="entry name" value="SPT2"/>
    <property type="match status" value="1"/>
</dbReference>